<dbReference type="SUPFAM" id="SSF160631">
    <property type="entry name" value="SMI1/KNR4-like"/>
    <property type="match status" value="1"/>
</dbReference>
<accession>R3TU44</accession>
<dbReference type="Proteomes" id="UP000013840">
    <property type="component" value="Unassembled WGS sequence"/>
</dbReference>
<dbReference type="RefSeq" id="WP_010771999.1">
    <property type="nucleotide sequence ID" value="NZ_KB946334.1"/>
</dbReference>
<organism evidence="1 2">
    <name type="scientific">Enterococcus caccae ATCC BAA-1240</name>
    <dbReference type="NCBI Taxonomy" id="1158612"/>
    <lineage>
        <taxon>Bacteria</taxon>
        <taxon>Bacillati</taxon>
        <taxon>Bacillota</taxon>
        <taxon>Bacilli</taxon>
        <taxon>Lactobacillales</taxon>
        <taxon>Enterococcaceae</taxon>
        <taxon>Enterococcus</taxon>
    </lineage>
</organism>
<comment type="caution">
    <text evidence="1">The sequence shown here is derived from an EMBL/GenBank/DDBJ whole genome shotgun (WGS) entry which is preliminary data.</text>
</comment>
<dbReference type="EMBL" id="AJAU01000018">
    <property type="protein sequence ID" value="EOL45084.1"/>
    <property type="molecule type" value="Genomic_DNA"/>
</dbReference>
<keyword evidence="2" id="KW-1185">Reference proteome</keyword>
<evidence type="ECO:0008006" key="3">
    <source>
        <dbReference type="Google" id="ProtNLM"/>
    </source>
</evidence>
<sequence length="143" mass="17087">MTKCIEDNSGNVFYNVKIEDIIEVETVLELEIPKELKEFFLSVGYGFIKGSEYNINRIMDPYSIRDFKLKQNDYKFFPDIEVYDDLENELVFFEANETAMISIKISNNERNEIYYDEFKIADSLEEFLKKISEDDEYYLELID</sequence>
<name>R3TU44_9ENTE</name>
<gene>
    <name evidence="1" type="ORF">UC7_01890</name>
</gene>
<dbReference type="Gene3D" id="3.40.1580.10">
    <property type="entry name" value="SMI1/KNR4-like"/>
    <property type="match status" value="1"/>
</dbReference>
<evidence type="ECO:0000313" key="2">
    <source>
        <dbReference type="Proteomes" id="UP000013840"/>
    </source>
</evidence>
<dbReference type="Pfam" id="PF14568">
    <property type="entry name" value="SUKH_6"/>
    <property type="match status" value="1"/>
</dbReference>
<dbReference type="AlphaFoldDB" id="R3TU44"/>
<evidence type="ECO:0000313" key="1">
    <source>
        <dbReference type="EMBL" id="EOL45084.1"/>
    </source>
</evidence>
<protein>
    <recommendedName>
        <fullName evidence="3">Knr4/Smi1-like domain-containing protein</fullName>
    </recommendedName>
</protein>
<dbReference type="STRING" id="317735.RU98_GL002960"/>
<reference evidence="1 2" key="1">
    <citation type="submission" date="2013-02" db="EMBL/GenBank/DDBJ databases">
        <title>The Genome Sequence of Enterococcus caccae BAA-1240.</title>
        <authorList>
            <consortium name="The Broad Institute Genome Sequencing Platform"/>
            <consortium name="The Broad Institute Genome Sequencing Center for Infectious Disease"/>
            <person name="Earl A.M."/>
            <person name="Gilmore M.S."/>
            <person name="Lebreton F."/>
            <person name="Walker B."/>
            <person name="Young S.K."/>
            <person name="Zeng Q."/>
            <person name="Gargeya S."/>
            <person name="Fitzgerald M."/>
            <person name="Haas B."/>
            <person name="Abouelleil A."/>
            <person name="Alvarado L."/>
            <person name="Arachchi H.M."/>
            <person name="Berlin A.M."/>
            <person name="Chapman S.B."/>
            <person name="Dewar J."/>
            <person name="Goldberg J."/>
            <person name="Griggs A."/>
            <person name="Gujja S."/>
            <person name="Hansen M."/>
            <person name="Howarth C."/>
            <person name="Imamovic A."/>
            <person name="Larimer J."/>
            <person name="McCowan C."/>
            <person name="Murphy C."/>
            <person name="Neiman D."/>
            <person name="Pearson M."/>
            <person name="Priest M."/>
            <person name="Roberts A."/>
            <person name="Saif S."/>
            <person name="Shea T."/>
            <person name="Sisk P."/>
            <person name="Sykes S."/>
            <person name="Wortman J."/>
            <person name="Nusbaum C."/>
            <person name="Birren B."/>
        </authorList>
    </citation>
    <scope>NUCLEOTIDE SEQUENCE [LARGE SCALE GENOMIC DNA]</scope>
    <source>
        <strain evidence="1 2">ATCC BAA-1240</strain>
    </source>
</reference>
<dbReference type="eggNOG" id="ENOG5031IMN">
    <property type="taxonomic scope" value="Bacteria"/>
</dbReference>
<dbReference type="OrthoDB" id="2635342at2"/>
<dbReference type="InterPro" id="IPR037883">
    <property type="entry name" value="Knr4/Smi1-like_sf"/>
</dbReference>
<proteinExistence type="predicted"/>
<dbReference type="PATRIC" id="fig|1158612.3.peg.1867"/>